<dbReference type="InterPro" id="IPR007867">
    <property type="entry name" value="GMC_OxRtase_C"/>
</dbReference>
<dbReference type="AlphaFoldDB" id="A0A0N4VT75"/>
<dbReference type="InterPro" id="IPR036188">
    <property type="entry name" value="FAD/NAD-bd_sf"/>
</dbReference>
<organism evidence="5">
    <name type="scientific">Haemonchus placei</name>
    <name type="common">Barber's pole worm</name>
    <dbReference type="NCBI Taxonomy" id="6290"/>
    <lineage>
        <taxon>Eukaryota</taxon>
        <taxon>Metazoa</taxon>
        <taxon>Ecdysozoa</taxon>
        <taxon>Nematoda</taxon>
        <taxon>Chromadorea</taxon>
        <taxon>Rhabditida</taxon>
        <taxon>Rhabditina</taxon>
        <taxon>Rhabditomorpha</taxon>
        <taxon>Strongyloidea</taxon>
        <taxon>Trichostrongylidae</taxon>
        <taxon>Haemonchus</taxon>
    </lineage>
</organism>
<keyword evidence="4" id="KW-1185">Reference proteome</keyword>
<gene>
    <name evidence="3" type="ORF">HPLM_LOCUS493</name>
</gene>
<dbReference type="Gene3D" id="3.50.50.60">
    <property type="entry name" value="FAD/NAD(P)-binding domain"/>
    <property type="match status" value="1"/>
</dbReference>
<dbReference type="STRING" id="6290.A0A0N4VT75"/>
<dbReference type="WBParaSite" id="HPLM_0000049201-mRNA-1">
    <property type="protein sequence ID" value="HPLM_0000049201-mRNA-1"/>
    <property type="gene ID" value="HPLM_0000049201"/>
</dbReference>
<proteinExistence type="inferred from homology"/>
<dbReference type="EMBL" id="UZAF01000352">
    <property type="protein sequence ID" value="VDO05550.1"/>
    <property type="molecule type" value="Genomic_DNA"/>
</dbReference>
<dbReference type="PANTHER" id="PTHR11552:SF147">
    <property type="entry name" value="CHOLINE DEHYDROGENASE, MITOCHONDRIAL"/>
    <property type="match status" value="1"/>
</dbReference>
<accession>A0A0N4VT75</accession>
<dbReference type="Proteomes" id="UP000268014">
    <property type="component" value="Unassembled WGS sequence"/>
</dbReference>
<name>A0A0N4VT75_HAEPC</name>
<protein>
    <submittedName>
        <fullName evidence="5">GMC_oxred_C domain-containing protein</fullName>
    </submittedName>
</protein>
<sequence>MPLHQKKMVYRKCVRLSREIFAQKAFDLYRGDELSPGKDVTTDAQIDNFVKEMSASAYHPCCSCKMGSQDDKMAVVDPETMSVYGTQNLKVVDASVMPSVVSGNLNAPVIMMAERAADILQGKRLPALAVPIFSHTSG</sequence>
<evidence type="ECO:0000259" key="2">
    <source>
        <dbReference type="Pfam" id="PF05199"/>
    </source>
</evidence>
<evidence type="ECO:0000313" key="4">
    <source>
        <dbReference type="Proteomes" id="UP000268014"/>
    </source>
</evidence>
<dbReference type="GO" id="GO:0016614">
    <property type="term" value="F:oxidoreductase activity, acting on CH-OH group of donors"/>
    <property type="evidence" value="ECO:0007669"/>
    <property type="project" value="InterPro"/>
</dbReference>
<dbReference type="GO" id="GO:0050660">
    <property type="term" value="F:flavin adenine dinucleotide binding"/>
    <property type="evidence" value="ECO:0007669"/>
    <property type="project" value="InterPro"/>
</dbReference>
<evidence type="ECO:0000313" key="3">
    <source>
        <dbReference type="EMBL" id="VDO05550.1"/>
    </source>
</evidence>
<dbReference type="OrthoDB" id="5829555at2759"/>
<dbReference type="InterPro" id="IPR012132">
    <property type="entry name" value="GMC_OxRdtase"/>
</dbReference>
<reference evidence="5" key="1">
    <citation type="submission" date="2017-02" db="UniProtKB">
        <authorList>
            <consortium name="WormBaseParasite"/>
        </authorList>
    </citation>
    <scope>IDENTIFICATION</scope>
</reference>
<evidence type="ECO:0000313" key="5">
    <source>
        <dbReference type="WBParaSite" id="HPLM_0000049201-mRNA-1"/>
    </source>
</evidence>
<feature type="domain" description="Glucose-methanol-choline oxidoreductase C-terminal" evidence="2">
    <location>
        <begin position="11"/>
        <end position="113"/>
    </location>
</feature>
<dbReference type="SUPFAM" id="SSF51905">
    <property type="entry name" value="FAD/NAD(P)-binding domain"/>
    <property type="match status" value="1"/>
</dbReference>
<dbReference type="Pfam" id="PF05199">
    <property type="entry name" value="GMC_oxred_C"/>
    <property type="match status" value="1"/>
</dbReference>
<comment type="similarity">
    <text evidence="1">Belongs to the GMC oxidoreductase family.</text>
</comment>
<dbReference type="SUPFAM" id="SSF54373">
    <property type="entry name" value="FAD-linked reductases, C-terminal domain"/>
    <property type="match status" value="1"/>
</dbReference>
<reference evidence="3 4" key="2">
    <citation type="submission" date="2018-11" db="EMBL/GenBank/DDBJ databases">
        <authorList>
            <consortium name="Pathogen Informatics"/>
        </authorList>
    </citation>
    <scope>NUCLEOTIDE SEQUENCE [LARGE SCALE GENOMIC DNA]</scope>
    <source>
        <strain evidence="3 4">MHpl1</strain>
    </source>
</reference>
<evidence type="ECO:0000256" key="1">
    <source>
        <dbReference type="ARBA" id="ARBA00010790"/>
    </source>
</evidence>
<dbReference type="PANTHER" id="PTHR11552">
    <property type="entry name" value="GLUCOSE-METHANOL-CHOLINE GMC OXIDOREDUCTASE"/>
    <property type="match status" value="1"/>
</dbReference>